<name>H3C193_TETNG</name>
<evidence type="ECO:0000256" key="2">
    <source>
        <dbReference type="ARBA" id="ARBA00022859"/>
    </source>
</evidence>
<dbReference type="Gene3D" id="2.60.40.10">
    <property type="entry name" value="Immunoglobulins"/>
    <property type="match status" value="1"/>
</dbReference>
<dbReference type="InterPro" id="IPR051006">
    <property type="entry name" value="TCR_variable_domain"/>
</dbReference>
<dbReference type="InterPro" id="IPR036179">
    <property type="entry name" value="Ig-like_dom_sf"/>
</dbReference>
<evidence type="ECO:0000313" key="8">
    <source>
        <dbReference type="Ensembl" id="ENSTNIP00000002009.1"/>
    </source>
</evidence>
<keyword evidence="2" id="KW-0391">Immunity</keyword>
<dbReference type="GO" id="GO:0042101">
    <property type="term" value="C:T cell receptor complex"/>
    <property type="evidence" value="ECO:0007669"/>
    <property type="project" value="UniProtKB-KW"/>
</dbReference>
<dbReference type="HOGENOM" id="CLU_2256331_0_0_1"/>
<accession>H3C193</accession>
<dbReference type="CDD" id="cd00099">
    <property type="entry name" value="IgV"/>
    <property type="match status" value="1"/>
</dbReference>
<dbReference type="InterPro" id="IPR013106">
    <property type="entry name" value="Ig_V-set"/>
</dbReference>
<dbReference type="PANTHER" id="PTHR19343">
    <property type="entry name" value="T CELL RECEPTOR ALPHA VARIABLE 1-2"/>
    <property type="match status" value="1"/>
</dbReference>
<reference evidence="9" key="1">
    <citation type="journal article" date="2004" name="Nature">
        <title>Genome duplication in the teleost fish Tetraodon nigroviridis reveals the early vertebrate proto-karyotype.</title>
        <authorList>
            <person name="Jaillon O."/>
            <person name="Aury J.-M."/>
            <person name="Brunet F."/>
            <person name="Petit J.-L."/>
            <person name="Stange-Thomann N."/>
            <person name="Mauceli E."/>
            <person name="Bouneau L."/>
            <person name="Fischer C."/>
            <person name="Ozouf-Costaz C."/>
            <person name="Bernot A."/>
            <person name="Nicaud S."/>
            <person name="Jaffe D."/>
            <person name="Fisher S."/>
            <person name="Lutfalla G."/>
            <person name="Dossat C."/>
            <person name="Segurens B."/>
            <person name="Dasilva C."/>
            <person name="Salanoubat M."/>
            <person name="Levy M."/>
            <person name="Boudet N."/>
            <person name="Castellano S."/>
            <person name="Anthouard V."/>
            <person name="Jubin C."/>
            <person name="Castelli V."/>
            <person name="Katinka M."/>
            <person name="Vacherie B."/>
            <person name="Biemont C."/>
            <person name="Skalli Z."/>
            <person name="Cattolico L."/>
            <person name="Poulain J."/>
            <person name="De Berardinis V."/>
            <person name="Cruaud C."/>
            <person name="Duprat S."/>
            <person name="Brottier P."/>
            <person name="Coutanceau J.-P."/>
            <person name="Gouzy J."/>
            <person name="Parra G."/>
            <person name="Lardier G."/>
            <person name="Chapple C."/>
            <person name="McKernan K.J."/>
            <person name="McEwan P."/>
            <person name="Bosak S."/>
            <person name="Kellis M."/>
            <person name="Volff J.-N."/>
            <person name="Guigo R."/>
            <person name="Zody M.C."/>
            <person name="Mesirov J."/>
            <person name="Lindblad-Toh K."/>
            <person name="Birren B."/>
            <person name="Nusbaum C."/>
            <person name="Kahn D."/>
            <person name="Robinson-Rechavi M."/>
            <person name="Laudet V."/>
            <person name="Schachter V."/>
            <person name="Quetier F."/>
            <person name="Saurin W."/>
            <person name="Scarpelli C."/>
            <person name="Wincker P."/>
            <person name="Lander E.S."/>
            <person name="Weissenbach J."/>
            <person name="Roest Crollius H."/>
        </authorList>
    </citation>
    <scope>NUCLEOTIDE SEQUENCE [LARGE SCALE GENOMIC DNA]</scope>
</reference>
<dbReference type="SMART" id="SM00406">
    <property type="entry name" value="IGv"/>
    <property type="match status" value="1"/>
</dbReference>
<dbReference type="InterPro" id="IPR003599">
    <property type="entry name" value="Ig_sub"/>
</dbReference>
<evidence type="ECO:0000313" key="9">
    <source>
        <dbReference type="Proteomes" id="UP000007303"/>
    </source>
</evidence>
<evidence type="ECO:0000256" key="6">
    <source>
        <dbReference type="ARBA" id="ARBA00043266"/>
    </source>
</evidence>
<dbReference type="InterPro" id="IPR013783">
    <property type="entry name" value="Ig-like_fold"/>
</dbReference>
<dbReference type="GO" id="GO:0002250">
    <property type="term" value="P:adaptive immune response"/>
    <property type="evidence" value="ECO:0007669"/>
    <property type="project" value="UniProtKB-KW"/>
</dbReference>
<reference evidence="8" key="2">
    <citation type="submission" date="2025-08" db="UniProtKB">
        <authorList>
            <consortium name="Ensembl"/>
        </authorList>
    </citation>
    <scope>IDENTIFICATION</scope>
</reference>
<evidence type="ECO:0000256" key="3">
    <source>
        <dbReference type="ARBA" id="ARBA00023130"/>
    </source>
</evidence>
<keyword evidence="1" id="KW-0732">Signal</keyword>
<proteinExistence type="predicted"/>
<feature type="domain" description="Ig-like" evidence="7">
    <location>
        <begin position="1"/>
        <end position="86"/>
    </location>
</feature>
<keyword evidence="3" id="KW-1064">Adaptive immunity</keyword>
<keyword evidence="6" id="KW-1279">T cell receptor</keyword>
<reference evidence="8" key="3">
    <citation type="submission" date="2025-09" db="UniProtKB">
        <authorList>
            <consortium name="Ensembl"/>
        </authorList>
    </citation>
    <scope>IDENTIFICATION</scope>
</reference>
<dbReference type="GO" id="GO:0042605">
    <property type="term" value="F:peptide antigen binding"/>
    <property type="evidence" value="ECO:0007669"/>
    <property type="project" value="TreeGrafter"/>
</dbReference>
<evidence type="ECO:0000256" key="1">
    <source>
        <dbReference type="ARBA" id="ARBA00022729"/>
    </source>
</evidence>
<dbReference type="Pfam" id="PF07686">
    <property type="entry name" value="V-set"/>
    <property type="match status" value="1"/>
</dbReference>
<dbReference type="Ensembl" id="ENSTNIT00000001500.1">
    <property type="protein sequence ID" value="ENSTNIP00000002009.1"/>
    <property type="gene ID" value="ENSTNIG00000001086.1"/>
</dbReference>
<dbReference type="PROSITE" id="PS50835">
    <property type="entry name" value="IG_LIKE"/>
    <property type="match status" value="1"/>
</dbReference>
<keyword evidence="4" id="KW-0675">Receptor</keyword>
<dbReference type="PANTHER" id="PTHR19343:SF0">
    <property type="entry name" value="T CELL RECEPTOR ALPHA VARIABLE 23_DELTA VARIABLE 6"/>
    <property type="match status" value="1"/>
</dbReference>
<dbReference type="SMART" id="SM00409">
    <property type="entry name" value="IG"/>
    <property type="match status" value="1"/>
</dbReference>
<dbReference type="InterPro" id="IPR007110">
    <property type="entry name" value="Ig-like_dom"/>
</dbReference>
<evidence type="ECO:0000256" key="5">
    <source>
        <dbReference type="ARBA" id="ARBA00023319"/>
    </source>
</evidence>
<organism evidence="8 9">
    <name type="scientific">Tetraodon nigroviridis</name>
    <name type="common">Spotted green pufferfish</name>
    <name type="synonym">Chelonodon nigroviridis</name>
    <dbReference type="NCBI Taxonomy" id="99883"/>
    <lineage>
        <taxon>Eukaryota</taxon>
        <taxon>Metazoa</taxon>
        <taxon>Chordata</taxon>
        <taxon>Craniata</taxon>
        <taxon>Vertebrata</taxon>
        <taxon>Euteleostomi</taxon>
        <taxon>Actinopterygii</taxon>
        <taxon>Neopterygii</taxon>
        <taxon>Teleostei</taxon>
        <taxon>Neoteleostei</taxon>
        <taxon>Acanthomorphata</taxon>
        <taxon>Eupercaria</taxon>
        <taxon>Tetraodontiformes</taxon>
        <taxon>Tetradontoidea</taxon>
        <taxon>Tetraodontidae</taxon>
        <taxon>Tetraodon</taxon>
    </lineage>
</organism>
<evidence type="ECO:0000259" key="7">
    <source>
        <dbReference type="PROSITE" id="PS50835"/>
    </source>
</evidence>
<dbReference type="Proteomes" id="UP000007303">
    <property type="component" value="Unassembled WGS sequence"/>
</dbReference>
<sequence>SQLSHPGAVVTLGCEMGPGLSMSSYTMFWYRQSSYRAPLEFVTREYAEDSGRFRPLLDASNNNFSLQINQLLPTDSSTYFCAASHSDADTDPAYFGPGTRLTVL</sequence>
<keyword evidence="9" id="KW-1185">Reference proteome</keyword>
<evidence type="ECO:0000256" key="4">
    <source>
        <dbReference type="ARBA" id="ARBA00023170"/>
    </source>
</evidence>
<dbReference type="SUPFAM" id="SSF48726">
    <property type="entry name" value="Immunoglobulin"/>
    <property type="match status" value="1"/>
</dbReference>
<dbReference type="AlphaFoldDB" id="H3C193"/>
<protein>
    <recommendedName>
        <fullName evidence="7">Ig-like domain-containing protein</fullName>
    </recommendedName>
</protein>
<keyword evidence="5" id="KW-0393">Immunoglobulin domain</keyword>
<dbReference type="GeneTree" id="ENSGT00730000111153"/>